<evidence type="ECO:0000256" key="6">
    <source>
        <dbReference type="ARBA" id="ARBA00023136"/>
    </source>
</evidence>
<keyword evidence="3" id="KW-1003">Cell membrane</keyword>
<protein>
    <submittedName>
        <fullName evidence="9">ABC transporter permease</fullName>
    </submittedName>
</protein>
<accession>A0A223D090</accession>
<proteinExistence type="inferred from homology"/>
<dbReference type="GO" id="GO:0055085">
    <property type="term" value="P:transmembrane transport"/>
    <property type="evidence" value="ECO:0007669"/>
    <property type="project" value="InterPro"/>
</dbReference>
<dbReference type="Proteomes" id="UP000214688">
    <property type="component" value="Chromosome"/>
</dbReference>
<comment type="similarity">
    <text evidence="7">Belongs to the binding-protein-dependent transport system permease family.</text>
</comment>
<evidence type="ECO:0000259" key="8">
    <source>
        <dbReference type="PROSITE" id="PS50928"/>
    </source>
</evidence>
<keyword evidence="5 7" id="KW-1133">Transmembrane helix</keyword>
<evidence type="ECO:0000256" key="7">
    <source>
        <dbReference type="RuleBase" id="RU363032"/>
    </source>
</evidence>
<gene>
    <name evidence="9" type="ORF">CIG75_07870</name>
</gene>
<evidence type="ECO:0000256" key="4">
    <source>
        <dbReference type="ARBA" id="ARBA00022692"/>
    </source>
</evidence>
<dbReference type="OrthoDB" id="9804353at2"/>
<feature type="transmembrane region" description="Helical" evidence="7">
    <location>
        <begin position="83"/>
        <end position="107"/>
    </location>
</feature>
<evidence type="ECO:0000256" key="5">
    <source>
        <dbReference type="ARBA" id="ARBA00022989"/>
    </source>
</evidence>
<reference evidence="9 10" key="1">
    <citation type="journal article" date="2015" name="Int. J. Syst. Evol. Microbiol.">
        <title>Tumebacillus algifaecis sp. nov., isolated from decomposing algal scum.</title>
        <authorList>
            <person name="Wu Y.F."/>
            <person name="Zhang B."/>
            <person name="Xing P."/>
            <person name="Wu Q.L."/>
            <person name="Liu S.J."/>
        </authorList>
    </citation>
    <scope>NUCLEOTIDE SEQUENCE [LARGE SCALE GENOMIC DNA]</scope>
    <source>
        <strain evidence="9 10">THMBR28</strain>
    </source>
</reference>
<dbReference type="RefSeq" id="WP_094236154.1">
    <property type="nucleotide sequence ID" value="NZ_CP022657.1"/>
</dbReference>
<feature type="transmembrane region" description="Helical" evidence="7">
    <location>
        <begin position="24"/>
        <end position="44"/>
    </location>
</feature>
<feature type="transmembrane region" description="Helical" evidence="7">
    <location>
        <begin position="146"/>
        <end position="166"/>
    </location>
</feature>
<feature type="domain" description="ABC transmembrane type-1" evidence="8">
    <location>
        <begin position="77"/>
        <end position="258"/>
    </location>
</feature>
<dbReference type="AlphaFoldDB" id="A0A223D090"/>
<evidence type="ECO:0000256" key="1">
    <source>
        <dbReference type="ARBA" id="ARBA00004651"/>
    </source>
</evidence>
<dbReference type="EMBL" id="CP022657">
    <property type="protein sequence ID" value="ASS74905.1"/>
    <property type="molecule type" value="Genomic_DNA"/>
</dbReference>
<dbReference type="KEGG" id="tab:CIG75_07870"/>
<organism evidence="9 10">
    <name type="scientific">Tumebacillus algifaecis</name>
    <dbReference type="NCBI Taxonomy" id="1214604"/>
    <lineage>
        <taxon>Bacteria</taxon>
        <taxon>Bacillati</taxon>
        <taxon>Bacillota</taxon>
        <taxon>Bacilli</taxon>
        <taxon>Bacillales</taxon>
        <taxon>Alicyclobacillaceae</taxon>
        <taxon>Tumebacillus</taxon>
    </lineage>
</organism>
<keyword evidence="2 7" id="KW-0813">Transport</keyword>
<dbReference type="GO" id="GO:0005886">
    <property type="term" value="C:plasma membrane"/>
    <property type="evidence" value="ECO:0007669"/>
    <property type="project" value="UniProtKB-SubCell"/>
</dbReference>
<dbReference type="PANTHER" id="PTHR30151:SF19">
    <property type="entry name" value="ABC TRANSPORTER PERMEASE"/>
    <property type="match status" value="1"/>
</dbReference>
<evidence type="ECO:0000256" key="2">
    <source>
        <dbReference type="ARBA" id="ARBA00022448"/>
    </source>
</evidence>
<keyword evidence="6 7" id="KW-0472">Membrane</keyword>
<evidence type="ECO:0000256" key="3">
    <source>
        <dbReference type="ARBA" id="ARBA00022475"/>
    </source>
</evidence>
<evidence type="ECO:0000313" key="10">
    <source>
        <dbReference type="Proteomes" id="UP000214688"/>
    </source>
</evidence>
<evidence type="ECO:0000313" key="9">
    <source>
        <dbReference type="EMBL" id="ASS74905.1"/>
    </source>
</evidence>
<feature type="transmembrane region" description="Helical" evidence="7">
    <location>
        <begin position="119"/>
        <end position="140"/>
    </location>
</feature>
<feature type="transmembrane region" description="Helical" evidence="7">
    <location>
        <begin position="210"/>
        <end position="233"/>
    </location>
</feature>
<sequence>MRTNLLTRGAKTPDHAAFLRKKRLTSIVIVSVQLLIAIALLLFWELGARQGMVNAFLFSQPSKVWTQLLSMLSDGTLLHHTWITVWETVVGFLLGTAAGTLLAVVIWASPLLARIFDPYLVIFNSMPKVALGPIFIVAFGQGFLSIVMMALAISVVITTIVVYTAFRDVDSNMIKLVRSFGGTRWQVFQKVVFPAALPTILSTLKVNVGLSWVGVIVGEFLVAKAGLGYLIIYGFQVFNLTLVMLALFVIVIVSTIMYHAVSYFEKRSLKWRN</sequence>
<comment type="subcellular location">
    <subcellularLocation>
        <location evidence="1 7">Cell membrane</location>
        <topology evidence="1 7">Multi-pass membrane protein</topology>
    </subcellularLocation>
</comment>
<dbReference type="Gene3D" id="1.10.3720.10">
    <property type="entry name" value="MetI-like"/>
    <property type="match status" value="1"/>
</dbReference>
<feature type="transmembrane region" description="Helical" evidence="7">
    <location>
        <begin position="240"/>
        <end position="261"/>
    </location>
</feature>
<keyword evidence="10" id="KW-1185">Reference proteome</keyword>
<keyword evidence="4 7" id="KW-0812">Transmembrane</keyword>
<dbReference type="InterPro" id="IPR000515">
    <property type="entry name" value="MetI-like"/>
</dbReference>
<dbReference type="InterPro" id="IPR035906">
    <property type="entry name" value="MetI-like_sf"/>
</dbReference>
<dbReference type="SUPFAM" id="SSF161098">
    <property type="entry name" value="MetI-like"/>
    <property type="match status" value="1"/>
</dbReference>
<name>A0A223D090_9BACL</name>
<dbReference type="CDD" id="cd06261">
    <property type="entry name" value="TM_PBP2"/>
    <property type="match status" value="1"/>
</dbReference>
<dbReference type="Pfam" id="PF00528">
    <property type="entry name" value="BPD_transp_1"/>
    <property type="match status" value="1"/>
</dbReference>
<dbReference type="PANTHER" id="PTHR30151">
    <property type="entry name" value="ALKANE SULFONATE ABC TRANSPORTER-RELATED, MEMBRANE SUBUNIT"/>
    <property type="match status" value="1"/>
</dbReference>
<dbReference type="PROSITE" id="PS50928">
    <property type="entry name" value="ABC_TM1"/>
    <property type="match status" value="1"/>
</dbReference>